<dbReference type="EC" id="1.8.3.2" evidence="1"/>
<sequence>MLSHNFPCLLILVLLVLPVLEASVISQMRPRRSILRYLGDGIEPPDAAVELNSTNFDAVLRDSPATYAIVEFFAHWCPACRNYKPQYEKVARLFNGPEAVHPGIILMTRVDCAWKMNTNLCDRFSVSRYPMLLWGPPIKFASGKWDPKQEKNEIYSIDDARTAERLLNWINKKLGSSFGLEDEKYENENTLPWNASDPELISRAVYDVEEATTKAFEIILEHKMIKLDTRSPLIKFLQLLVAHHPSKRCRKGSADILVNFDDLWPSGLLPTGPHAASISKERDDLKGFWICGKEVPRGYWIFCRGSKNETRGFSCGLWVLLHSLSVRVGDGESHSAFTAICDFIHNFFLCDECRQHFYEMCLSVSTPLNTTRGLGLWLWRAHNKVNERLMIEEKDMKTEDPRFPKTIWPPKQLCNQCYYAPSSKSHGAAHLDWNEDEVFKFLVKYYGENLVSSYKDSVSDSRDGESIVDDMASSTNAVAVPVGAALAIALASCAFGALACFWRTQQKNRKYLHQLHSLKNI</sequence>
<evidence type="ECO:0000313" key="1">
    <source>
        <dbReference type="EMBL" id="KAH7650669.1"/>
    </source>
</evidence>
<dbReference type="EMBL" id="CM037030">
    <property type="protein sequence ID" value="KAH7650669.1"/>
    <property type="molecule type" value="Genomic_DNA"/>
</dbReference>
<evidence type="ECO:0000313" key="2">
    <source>
        <dbReference type="Proteomes" id="UP000827976"/>
    </source>
</evidence>
<proteinExistence type="predicted"/>
<dbReference type="Proteomes" id="UP000827976">
    <property type="component" value="Chromosome 20"/>
</dbReference>
<protein>
    <submittedName>
        <fullName evidence="1">Thiol oxidase protein</fullName>
        <ecNumber evidence="1">1.8.3.2</ecNumber>
    </submittedName>
</protein>
<reference evidence="2" key="1">
    <citation type="journal article" date="2022" name="Nat. Commun.">
        <title>Chromosome evolution and the genetic basis of agronomically important traits in greater yam.</title>
        <authorList>
            <person name="Bredeson J.V."/>
            <person name="Lyons J.B."/>
            <person name="Oniyinde I.O."/>
            <person name="Okereke N.R."/>
            <person name="Kolade O."/>
            <person name="Nnabue I."/>
            <person name="Nwadili C.O."/>
            <person name="Hribova E."/>
            <person name="Parker M."/>
            <person name="Nwogha J."/>
            <person name="Shu S."/>
            <person name="Carlson J."/>
            <person name="Kariba R."/>
            <person name="Muthemba S."/>
            <person name="Knop K."/>
            <person name="Barton G.J."/>
            <person name="Sherwood A.V."/>
            <person name="Lopez-Montes A."/>
            <person name="Asiedu R."/>
            <person name="Jamnadass R."/>
            <person name="Muchugi A."/>
            <person name="Goodstein D."/>
            <person name="Egesi C.N."/>
            <person name="Featherston J."/>
            <person name="Asfaw A."/>
            <person name="Simpson G.G."/>
            <person name="Dolezel J."/>
            <person name="Hendre P.S."/>
            <person name="Van Deynze A."/>
            <person name="Kumar P.L."/>
            <person name="Obidiegwu J.E."/>
            <person name="Bhattacharjee R."/>
            <person name="Rokhsar D.S."/>
        </authorList>
    </citation>
    <scope>NUCLEOTIDE SEQUENCE [LARGE SCALE GENOMIC DNA]</scope>
    <source>
        <strain evidence="2">cv. TDa95/00328</strain>
    </source>
</reference>
<keyword evidence="2" id="KW-1185">Reference proteome</keyword>
<gene>
    <name evidence="1" type="ORF">IHE45_20G004400</name>
</gene>
<organism evidence="1 2">
    <name type="scientific">Dioscorea alata</name>
    <name type="common">Purple yam</name>
    <dbReference type="NCBI Taxonomy" id="55571"/>
    <lineage>
        <taxon>Eukaryota</taxon>
        <taxon>Viridiplantae</taxon>
        <taxon>Streptophyta</taxon>
        <taxon>Embryophyta</taxon>
        <taxon>Tracheophyta</taxon>
        <taxon>Spermatophyta</taxon>
        <taxon>Magnoliopsida</taxon>
        <taxon>Liliopsida</taxon>
        <taxon>Dioscoreales</taxon>
        <taxon>Dioscoreaceae</taxon>
        <taxon>Dioscorea</taxon>
    </lineage>
</organism>
<keyword evidence="1" id="KW-0560">Oxidoreductase</keyword>
<accession>A0ACB7TS29</accession>
<comment type="caution">
    <text evidence="1">The sequence shown here is derived from an EMBL/GenBank/DDBJ whole genome shotgun (WGS) entry which is preliminary data.</text>
</comment>
<name>A0ACB7TS29_DIOAL</name>